<evidence type="ECO:0000256" key="1">
    <source>
        <dbReference type="ARBA" id="ARBA00004141"/>
    </source>
</evidence>
<evidence type="ECO:0000256" key="6">
    <source>
        <dbReference type="SAM" id="Phobius"/>
    </source>
</evidence>
<dbReference type="Gene3D" id="1.20.1250.20">
    <property type="entry name" value="MFS general substrate transporter like domains"/>
    <property type="match status" value="1"/>
</dbReference>
<dbReference type="InterPro" id="IPR011701">
    <property type="entry name" value="MFS"/>
</dbReference>
<gene>
    <name evidence="7" type="ORF">BCR39DRAFT_539263</name>
</gene>
<feature type="transmembrane region" description="Helical" evidence="6">
    <location>
        <begin position="200"/>
        <end position="220"/>
    </location>
</feature>
<feature type="transmembrane region" description="Helical" evidence="6">
    <location>
        <begin position="480"/>
        <end position="502"/>
    </location>
</feature>
<evidence type="ECO:0000256" key="2">
    <source>
        <dbReference type="ARBA" id="ARBA00022692"/>
    </source>
</evidence>
<dbReference type="AlphaFoldDB" id="A0A1Y2AWY9"/>
<feature type="region of interest" description="Disordered" evidence="5">
    <location>
        <begin position="226"/>
        <end position="246"/>
    </location>
</feature>
<reference evidence="7 8" key="1">
    <citation type="submission" date="2016-07" db="EMBL/GenBank/DDBJ databases">
        <title>Pervasive Adenine N6-methylation of Active Genes in Fungi.</title>
        <authorList>
            <consortium name="DOE Joint Genome Institute"/>
            <person name="Mondo S.J."/>
            <person name="Dannebaum R.O."/>
            <person name="Kuo R.C."/>
            <person name="Labutti K."/>
            <person name="Haridas S."/>
            <person name="Kuo A."/>
            <person name="Salamov A."/>
            <person name="Ahrendt S.R."/>
            <person name="Lipzen A."/>
            <person name="Sullivan W."/>
            <person name="Andreopoulos W.B."/>
            <person name="Clum A."/>
            <person name="Lindquist E."/>
            <person name="Daum C."/>
            <person name="Ramamoorthy G.K."/>
            <person name="Gryganskyi A."/>
            <person name="Culley D."/>
            <person name="Magnuson J.K."/>
            <person name="James T.Y."/>
            <person name="O'Malley M.A."/>
            <person name="Stajich J.E."/>
            <person name="Spatafora J.W."/>
            <person name="Visel A."/>
            <person name="Grigoriev I.V."/>
        </authorList>
    </citation>
    <scope>NUCLEOTIDE SEQUENCE [LARGE SCALE GENOMIC DNA]</scope>
    <source>
        <strain evidence="7 8">68-887.2</strain>
    </source>
</reference>
<evidence type="ECO:0000313" key="8">
    <source>
        <dbReference type="Proteomes" id="UP000193986"/>
    </source>
</evidence>
<feature type="transmembrane region" description="Helical" evidence="6">
    <location>
        <begin position="15"/>
        <end position="41"/>
    </location>
</feature>
<dbReference type="EMBL" id="MCFC01000041">
    <property type="protein sequence ID" value="ORY27103.1"/>
    <property type="molecule type" value="Genomic_DNA"/>
</dbReference>
<dbReference type="InParanoid" id="A0A1Y2AWY9"/>
<dbReference type="GO" id="GO:0016020">
    <property type="term" value="C:membrane"/>
    <property type="evidence" value="ECO:0007669"/>
    <property type="project" value="UniProtKB-SubCell"/>
</dbReference>
<protein>
    <submittedName>
        <fullName evidence="7">Major facilitator superfamily domain-containing protein</fullName>
    </submittedName>
</protein>
<accession>A0A1Y2AWY9</accession>
<feature type="transmembrane region" description="Helical" evidence="6">
    <location>
        <begin position="280"/>
        <end position="305"/>
    </location>
</feature>
<name>A0A1Y2AWY9_9TREE</name>
<feature type="transmembrane region" description="Helical" evidence="6">
    <location>
        <begin position="387"/>
        <end position="407"/>
    </location>
</feature>
<evidence type="ECO:0000313" key="7">
    <source>
        <dbReference type="EMBL" id="ORY27103.1"/>
    </source>
</evidence>
<feature type="transmembrane region" description="Helical" evidence="6">
    <location>
        <begin position="105"/>
        <end position="126"/>
    </location>
</feature>
<evidence type="ECO:0000256" key="5">
    <source>
        <dbReference type="SAM" id="MobiDB-lite"/>
    </source>
</evidence>
<organism evidence="7 8">
    <name type="scientific">Naematelia encephala</name>
    <dbReference type="NCBI Taxonomy" id="71784"/>
    <lineage>
        <taxon>Eukaryota</taxon>
        <taxon>Fungi</taxon>
        <taxon>Dikarya</taxon>
        <taxon>Basidiomycota</taxon>
        <taxon>Agaricomycotina</taxon>
        <taxon>Tremellomycetes</taxon>
        <taxon>Tremellales</taxon>
        <taxon>Naemateliaceae</taxon>
        <taxon>Naematelia</taxon>
    </lineage>
</organism>
<sequence>MARGPRLNENTLNRLLPYGFLCTVGPSVSAATNLFVVRYVICRYYLHSRDPSHVPEPGDEICNDPSVEAIAGSVMAGLATLDGICSFLSSSYIQFLADRFGRRPLLITLPLLATVSTMSMPIAFWWNSQIAMWILLVTNGVFVSASTKSIFVPTLCVADVASESTRTRFYSRLEAVGLLGPVLAFIASALMSRYSSIITMPYYVALGSQLLASLYATVMIPETLSSDAKEEDESEISSQEAEDEDEGGALIHDAILAPVKPLALLLPHRDSETGRWHWRLTFLTISLLATTAGTVFISTASLLFLSDKFQFNPENNAWFLAYLTSLRLGYLVFIFPLVLKYGRRMFAWVEERRKNAAKGSGETRPLLGRQGSLVSEGGEKETNHFDVILAFLSVVIDAVSLSFVTLASGVRQVLGSFAGFAFGAGDNPSFKSVFVSAVPPEHASEALAALDMVLAVAKLASPPILGSFYAAFVKGGRPELVFLAAGGFCAIGAVFIAPLLFAGRRSRSQM</sequence>
<dbReference type="FunCoup" id="A0A1Y2AWY9">
    <property type="interactions" value="16"/>
</dbReference>
<keyword evidence="4 6" id="KW-0472">Membrane</keyword>
<feature type="transmembrane region" description="Helical" evidence="6">
    <location>
        <begin position="132"/>
        <end position="161"/>
    </location>
</feature>
<dbReference type="SUPFAM" id="SSF103473">
    <property type="entry name" value="MFS general substrate transporter"/>
    <property type="match status" value="1"/>
</dbReference>
<dbReference type="InterPro" id="IPR036259">
    <property type="entry name" value="MFS_trans_sf"/>
</dbReference>
<keyword evidence="2 6" id="KW-0812">Transmembrane</keyword>
<dbReference type="PANTHER" id="PTHR23507:SF13">
    <property type="entry name" value="MFS GENERAL SUBSTRATE TRANSPORTER"/>
    <property type="match status" value="1"/>
</dbReference>
<dbReference type="Pfam" id="PF07690">
    <property type="entry name" value="MFS_1"/>
    <property type="match status" value="1"/>
</dbReference>
<keyword evidence="8" id="KW-1185">Reference proteome</keyword>
<proteinExistence type="predicted"/>
<evidence type="ECO:0000256" key="3">
    <source>
        <dbReference type="ARBA" id="ARBA00022989"/>
    </source>
</evidence>
<comment type="subcellular location">
    <subcellularLocation>
        <location evidence="1">Membrane</location>
        <topology evidence="1">Multi-pass membrane protein</topology>
    </subcellularLocation>
</comment>
<keyword evidence="3 6" id="KW-1133">Transmembrane helix</keyword>
<dbReference type="OrthoDB" id="3026777at2759"/>
<dbReference type="GO" id="GO:0022857">
    <property type="term" value="F:transmembrane transporter activity"/>
    <property type="evidence" value="ECO:0007669"/>
    <property type="project" value="InterPro"/>
</dbReference>
<dbReference type="Proteomes" id="UP000193986">
    <property type="component" value="Unassembled WGS sequence"/>
</dbReference>
<comment type="caution">
    <text evidence="7">The sequence shown here is derived from an EMBL/GenBank/DDBJ whole genome shotgun (WGS) entry which is preliminary data.</text>
</comment>
<feature type="transmembrane region" description="Helical" evidence="6">
    <location>
        <begin position="173"/>
        <end position="194"/>
    </location>
</feature>
<dbReference type="PANTHER" id="PTHR23507">
    <property type="entry name" value="ZGC:174356"/>
    <property type="match status" value="1"/>
</dbReference>
<evidence type="ECO:0000256" key="4">
    <source>
        <dbReference type="ARBA" id="ARBA00023136"/>
    </source>
</evidence>
<feature type="compositionally biased region" description="Acidic residues" evidence="5">
    <location>
        <begin position="229"/>
        <end position="246"/>
    </location>
</feature>
<feature type="transmembrane region" description="Helical" evidence="6">
    <location>
        <begin position="317"/>
        <end position="339"/>
    </location>
</feature>